<sequence>MGDMITTSEQQIPLAKRIRAHIELADPITWISPAMICICGALASGTATGFQWWNGAHWGLILLGALMTGPLGTGFSQSINDYYDREIDAINDPTRPIPAGLVSLNGARANWFFLGFATFLVSLIFKDAMITALAVFGIILSVLYSMPPIKFKKNYLLGPPAVGIGYVTVSWMVGHIIFAPITWQSITVAMINGGLTAGMLVLNDIKSVEGDRQHGLKSLAVAIGVQPALLVAYTIINLCEILFLVLAVMWGNYWVAAFIAFAVIAPIYSQIKLYNDASHKNFMRYLIATNPFVALIQIVSAFLVGGYFG</sequence>
<feature type="transmembrane region" description="Helical" evidence="6">
    <location>
        <begin position="183"/>
        <end position="202"/>
    </location>
</feature>
<comment type="subcellular location">
    <subcellularLocation>
        <location evidence="1">Membrane</location>
        <topology evidence="1">Multi-pass membrane protein</topology>
    </subcellularLocation>
</comment>
<keyword evidence="3 6" id="KW-1133">Transmembrane helix</keyword>
<evidence type="ECO:0000256" key="6">
    <source>
        <dbReference type="SAM" id="Phobius"/>
    </source>
</evidence>
<evidence type="ECO:0000256" key="2">
    <source>
        <dbReference type="ARBA" id="ARBA00022692"/>
    </source>
</evidence>
<dbReference type="InterPro" id="IPR044878">
    <property type="entry name" value="UbiA_sf"/>
</dbReference>
<dbReference type="Pfam" id="PF01040">
    <property type="entry name" value="UbiA"/>
    <property type="match status" value="1"/>
</dbReference>
<evidence type="ECO:0000313" key="8">
    <source>
        <dbReference type="Proteomes" id="UP000054010"/>
    </source>
</evidence>
<keyword evidence="4 6" id="KW-0472">Membrane</keyword>
<name>E1ICM5_9CHLR</name>
<evidence type="ECO:0000256" key="5">
    <source>
        <dbReference type="ARBA" id="ARBA00023171"/>
    </source>
</evidence>
<protein>
    <submittedName>
        <fullName evidence="7">Bacteriochlorophyll/chlorophyll synthetase</fullName>
    </submittedName>
</protein>
<dbReference type="NCBIfam" id="TIGR01476">
    <property type="entry name" value="chlor_syn_BchG"/>
    <property type="match status" value="1"/>
</dbReference>
<dbReference type="STRING" id="765420.OSCT_1076"/>
<reference evidence="7 8" key="1">
    <citation type="journal article" date="2011" name="J. Bacteriol.">
        <title>Draft genome sequence of the anoxygenic filamentous phototrophic bacterium Oscillochloris trichoides subsp. DG-6.</title>
        <authorList>
            <person name="Kuznetsov B.B."/>
            <person name="Ivanovsky R.N."/>
            <person name="Keppen O.I."/>
            <person name="Sukhacheva M.V."/>
            <person name="Bumazhkin B.K."/>
            <person name="Patutina E.O."/>
            <person name="Beletsky A.V."/>
            <person name="Mardanov A.V."/>
            <person name="Baslerov R.V."/>
            <person name="Panteleeva A.N."/>
            <person name="Kolganova T.V."/>
            <person name="Ravin N.V."/>
            <person name="Skryabin K.G."/>
        </authorList>
    </citation>
    <scope>NUCLEOTIDE SEQUENCE [LARGE SCALE GENOMIC DNA]</scope>
    <source>
        <strain evidence="7 8">DG-6</strain>
    </source>
</reference>
<dbReference type="EMBL" id="ADVR01000029">
    <property type="protein sequence ID" value="EFO81045.1"/>
    <property type="molecule type" value="Genomic_DNA"/>
</dbReference>
<evidence type="ECO:0000313" key="7">
    <source>
        <dbReference type="EMBL" id="EFO81045.1"/>
    </source>
</evidence>
<accession>E1ICM5</accession>
<evidence type="ECO:0000256" key="1">
    <source>
        <dbReference type="ARBA" id="ARBA00004141"/>
    </source>
</evidence>
<dbReference type="GO" id="GO:0015995">
    <property type="term" value="P:chlorophyll biosynthetic process"/>
    <property type="evidence" value="ECO:0007669"/>
    <property type="project" value="UniProtKB-KW"/>
</dbReference>
<dbReference type="Proteomes" id="UP000054010">
    <property type="component" value="Unassembled WGS sequence"/>
</dbReference>
<keyword evidence="8" id="KW-1185">Reference proteome</keyword>
<organism evidence="7 8">
    <name type="scientific">Oscillochloris trichoides DG-6</name>
    <dbReference type="NCBI Taxonomy" id="765420"/>
    <lineage>
        <taxon>Bacteria</taxon>
        <taxon>Bacillati</taxon>
        <taxon>Chloroflexota</taxon>
        <taxon>Chloroflexia</taxon>
        <taxon>Chloroflexales</taxon>
        <taxon>Chloroflexineae</taxon>
        <taxon>Oscillochloridaceae</taxon>
        <taxon>Oscillochloris</taxon>
    </lineage>
</organism>
<evidence type="ECO:0000256" key="3">
    <source>
        <dbReference type="ARBA" id="ARBA00022989"/>
    </source>
</evidence>
<dbReference type="HOGENOM" id="CLU_042598_0_0_0"/>
<dbReference type="InterPro" id="IPR006372">
    <property type="entry name" value="Chl_synth"/>
</dbReference>
<dbReference type="eggNOG" id="COG0382">
    <property type="taxonomic scope" value="Bacteria"/>
</dbReference>
<dbReference type="PANTHER" id="PTHR42723:SF1">
    <property type="entry name" value="CHLOROPHYLL SYNTHASE, CHLOROPLASTIC"/>
    <property type="match status" value="1"/>
</dbReference>
<dbReference type="Gene3D" id="1.20.120.1780">
    <property type="entry name" value="UbiA prenyltransferase"/>
    <property type="match status" value="1"/>
</dbReference>
<feature type="transmembrane region" description="Helical" evidence="6">
    <location>
        <begin position="214"/>
        <end position="235"/>
    </location>
</feature>
<dbReference type="GO" id="GO:0016765">
    <property type="term" value="F:transferase activity, transferring alkyl or aryl (other than methyl) groups"/>
    <property type="evidence" value="ECO:0007669"/>
    <property type="project" value="InterPro"/>
</dbReference>
<evidence type="ECO:0000256" key="4">
    <source>
        <dbReference type="ARBA" id="ARBA00023136"/>
    </source>
</evidence>
<feature type="transmembrane region" description="Helical" evidence="6">
    <location>
        <begin position="30"/>
        <end position="53"/>
    </location>
</feature>
<feature type="transmembrane region" description="Helical" evidence="6">
    <location>
        <begin position="285"/>
        <end position="308"/>
    </location>
</feature>
<dbReference type="Gene3D" id="1.10.357.140">
    <property type="entry name" value="UbiA prenyltransferase"/>
    <property type="match status" value="1"/>
</dbReference>
<dbReference type="AlphaFoldDB" id="E1ICM5"/>
<gene>
    <name evidence="7" type="ORF">OSCT_1076</name>
</gene>
<dbReference type="InterPro" id="IPR000537">
    <property type="entry name" value="UbiA_prenyltransferase"/>
</dbReference>
<comment type="caution">
    <text evidence="7">The sequence shown here is derived from an EMBL/GenBank/DDBJ whole genome shotgun (WGS) entry which is preliminary data.</text>
</comment>
<keyword evidence="2 6" id="KW-0812">Transmembrane</keyword>
<dbReference type="PANTHER" id="PTHR42723">
    <property type="entry name" value="CHLOROPHYLL SYNTHASE"/>
    <property type="match status" value="1"/>
</dbReference>
<feature type="transmembrane region" description="Helical" evidence="6">
    <location>
        <begin position="60"/>
        <end position="79"/>
    </location>
</feature>
<dbReference type="InterPro" id="IPR050475">
    <property type="entry name" value="Prenyltransferase_related"/>
</dbReference>
<feature type="transmembrane region" description="Helical" evidence="6">
    <location>
        <begin position="156"/>
        <end position="177"/>
    </location>
</feature>
<keyword evidence="5" id="KW-0149">Chlorophyll biosynthesis</keyword>
<feature type="transmembrane region" description="Helical" evidence="6">
    <location>
        <begin position="241"/>
        <end position="264"/>
    </location>
</feature>
<dbReference type="GO" id="GO:0016020">
    <property type="term" value="C:membrane"/>
    <property type="evidence" value="ECO:0007669"/>
    <property type="project" value="UniProtKB-SubCell"/>
</dbReference>
<feature type="transmembrane region" description="Helical" evidence="6">
    <location>
        <begin position="111"/>
        <end position="144"/>
    </location>
</feature>
<proteinExistence type="predicted"/>